<sequence>LWLAIATRSYEVRKVKVWVHGTEVNVLFIYTLQVRIWKDERAFIRSLVVYETKLRLLSLATMPHCRELRKVRGVCVCVAEGHTRDPLLMYRLVPSRFCFYPSVKRRMNPDHHEEDLFLYIAYSDESVYGSELKS</sequence>
<dbReference type="EMBL" id="JPKZ01000330">
    <property type="protein sequence ID" value="KHN87851.1"/>
    <property type="molecule type" value="Genomic_DNA"/>
</dbReference>
<keyword evidence="2" id="KW-1185">Reference proteome</keyword>
<protein>
    <submittedName>
        <fullName evidence="1">Protein lgg-1</fullName>
    </submittedName>
</protein>
<name>A0A0B2VWE1_TOXCA</name>
<feature type="non-terminal residue" evidence="1">
    <location>
        <position position="1"/>
    </location>
</feature>
<reference evidence="1 2" key="1">
    <citation type="submission" date="2014-11" db="EMBL/GenBank/DDBJ databases">
        <title>Genetic blueprint of the zoonotic pathogen Toxocara canis.</title>
        <authorList>
            <person name="Zhu X.-Q."/>
            <person name="Korhonen P.K."/>
            <person name="Cai H."/>
            <person name="Young N.D."/>
            <person name="Nejsum P."/>
            <person name="von Samson-Himmelstjerna G."/>
            <person name="Boag P.R."/>
            <person name="Tan P."/>
            <person name="Li Q."/>
            <person name="Min J."/>
            <person name="Yang Y."/>
            <person name="Wang X."/>
            <person name="Fang X."/>
            <person name="Hall R.S."/>
            <person name="Hofmann A."/>
            <person name="Sternberg P.W."/>
            <person name="Jex A.R."/>
            <person name="Gasser R.B."/>
        </authorList>
    </citation>
    <scope>NUCLEOTIDE SEQUENCE [LARGE SCALE GENOMIC DNA]</scope>
    <source>
        <strain evidence="1">PN_DK_2014</strain>
    </source>
</reference>
<dbReference type="Proteomes" id="UP000031036">
    <property type="component" value="Unassembled WGS sequence"/>
</dbReference>
<evidence type="ECO:0000313" key="2">
    <source>
        <dbReference type="Proteomes" id="UP000031036"/>
    </source>
</evidence>
<evidence type="ECO:0000313" key="1">
    <source>
        <dbReference type="EMBL" id="KHN87851.1"/>
    </source>
</evidence>
<dbReference type="AlphaFoldDB" id="A0A0B2VWE1"/>
<accession>A0A0B2VWE1</accession>
<gene>
    <name evidence="1" type="primary">lgg-1</name>
    <name evidence="1" type="ORF">Tcan_04058</name>
</gene>
<proteinExistence type="predicted"/>
<comment type="caution">
    <text evidence="1">The sequence shown here is derived from an EMBL/GenBank/DDBJ whole genome shotgun (WGS) entry which is preliminary data.</text>
</comment>
<organism evidence="1 2">
    <name type="scientific">Toxocara canis</name>
    <name type="common">Canine roundworm</name>
    <dbReference type="NCBI Taxonomy" id="6265"/>
    <lineage>
        <taxon>Eukaryota</taxon>
        <taxon>Metazoa</taxon>
        <taxon>Ecdysozoa</taxon>
        <taxon>Nematoda</taxon>
        <taxon>Chromadorea</taxon>
        <taxon>Rhabditida</taxon>
        <taxon>Spirurina</taxon>
        <taxon>Ascaridomorpha</taxon>
        <taxon>Ascaridoidea</taxon>
        <taxon>Toxocaridae</taxon>
        <taxon>Toxocara</taxon>
    </lineage>
</organism>